<dbReference type="InterPro" id="IPR049712">
    <property type="entry name" value="Poly_export"/>
</dbReference>
<dbReference type="PANTHER" id="PTHR33619:SF3">
    <property type="entry name" value="POLYSACCHARIDE EXPORT PROTEIN GFCE-RELATED"/>
    <property type="match status" value="1"/>
</dbReference>
<dbReference type="Proteomes" id="UP000639859">
    <property type="component" value="Unassembled WGS sequence"/>
</dbReference>
<proteinExistence type="predicted"/>
<evidence type="ECO:0000313" key="5">
    <source>
        <dbReference type="EMBL" id="MBI1682827.1"/>
    </source>
</evidence>
<feature type="domain" description="Soluble ligand binding" evidence="4">
    <location>
        <begin position="129"/>
        <end position="178"/>
    </location>
</feature>
<reference evidence="5 6" key="1">
    <citation type="submission" date="2020-11" db="EMBL/GenBank/DDBJ databases">
        <title>genome sequence of strain KACC 18849.</title>
        <authorList>
            <person name="Gao J."/>
            <person name="Zhang X."/>
        </authorList>
    </citation>
    <scope>NUCLEOTIDE SEQUENCE [LARGE SCALE GENOMIC DNA]</scope>
    <source>
        <strain evidence="5 6">KACC 18849</strain>
    </source>
</reference>
<evidence type="ECO:0000256" key="2">
    <source>
        <dbReference type="SAM" id="SignalP"/>
    </source>
</evidence>
<sequence length="243" mass="25724">MLSWARWAAAGVATLMLTACASAPTAAQGPAYGRAVDPGVEFAPWTPQDYRYRVGPGDELAVRFLLEPDLNAQVLVGPDGRGVFPLVSGQPVAGQTAEELNQSLTRAYASVLRNPQVETLVASYGAAQIYVGGEVREPGVKTIKGQLTAAQAVMAAGGFQDTARTGKVVVLRQRPGDPRLLMRTVDVRAALGGQDGGDFAILPGDLIFVPRSAIAEVNLFVKQYISGVLPFSFSYTINNGARY</sequence>
<dbReference type="InterPro" id="IPR019554">
    <property type="entry name" value="Soluble_ligand-bd"/>
</dbReference>
<protein>
    <submittedName>
        <fullName evidence="5">Polysaccharide export protein</fullName>
    </submittedName>
</protein>
<dbReference type="EMBL" id="JADWOX010000002">
    <property type="protein sequence ID" value="MBI1682827.1"/>
    <property type="molecule type" value="Genomic_DNA"/>
</dbReference>
<dbReference type="RefSeq" id="WP_198574773.1">
    <property type="nucleotide sequence ID" value="NZ_JADWOX010000002.1"/>
</dbReference>
<dbReference type="Gene3D" id="3.30.1950.10">
    <property type="entry name" value="wza like domain"/>
    <property type="match status" value="1"/>
</dbReference>
<dbReference type="Pfam" id="PF02563">
    <property type="entry name" value="Poly_export"/>
    <property type="match status" value="1"/>
</dbReference>
<accession>A0ABS0ST43</accession>
<organism evidence="5 6">
    <name type="scientific">Caulobacter hibisci</name>
    <dbReference type="NCBI Taxonomy" id="2035993"/>
    <lineage>
        <taxon>Bacteria</taxon>
        <taxon>Pseudomonadati</taxon>
        <taxon>Pseudomonadota</taxon>
        <taxon>Alphaproteobacteria</taxon>
        <taxon>Caulobacterales</taxon>
        <taxon>Caulobacteraceae</taxon>
        <taxon>Caulobacter</taxon>
    </lineage>
</organism>
<dbReference type="Gene3D" id="3.10.560.10">
    <property type="entry name" value="Outer membrane lipoprotein wza domain like"/>
    <property type="match status" value="1"/>
</dbReference>
<evidence type="ECO:0000256" key="1">
    <source>
        <dbReference type="ARBA" id="ARBA00022729"/>
    </source>
</evidence>
<dbReference type="PROSITE" id="PS51257">
    <property type="entry name" value="PROKAR_LIPOPROTEIN"/>
    <property type="match status" value="1"/>
</dbReference>
<keyword evidence="1 2" id="KW-0732">Signal</keyword>
<feature type="domain" description="Polysaccharide export protein N-terminal" evidence="3">
    <location>
        <begin position="47"/>
        <end position="120"/>
    </location>
</feature>
<dbReference type="InterPro" id="IPR003715">
    <property type="entry name" value="Poly_export_N"/>
</dbReference>
<evidence type="ECO:0000259" key="4">
    <source>
        <dbReference type="Pfam" id="PF10531"/>
    </source>
</evidence>
<name>A0ABS0ST43_9CAUL</name>
<keyword evidence="6" id="KW-1185">Reference proteome</keyword>
<comment type="caution">
    <text evidence="5">The sequence shown here is derived from an EMBL/GenBank/DDBJ whole genome shotgun (WGS) entry which is preliminary data.</text>
</comment>
<feature type="chain" id="PRO_5047289215" evidence="2">
    <location>
        <begin position="22"/>
        <end position="243"/>
    </location>
</feature>
<dbReference type="Pfam" id="PF10531">
    <property type="entry name" value="SLBB"/>
    <property type="match status" value="1"/>
</dbReference>
<gene>
    <name evidence="5" type="ORF">I4Q42_04005</name>
</gene>
<dbReference type="PANTHER" id="PTHR33619">
    <property type="entry name" value="POLYSACCHARIDE EXPORT PROTEIN GFCE-RELATED"/>
    <property type="match status" value="1"/>
</dbReference>
<evidence type="ECO:0000259" key="3">
    <source>
        <dbReference type="Pfam" id="PF02563"/>
    </source>
</evidence>
<evidence type="ECO:0000313" key="6">
    <source>
        <dbReference type="Proteomes" id="UP000639859"/>
    </source>
</evidence>
<feature type="signal peptide" evidence="2">
    <location>
        <begin position="1"/>
        <end position="21"/>
    </location>
</feature>